<dbReference type="RefSeq" id="XP_018280201.1">
    <property type="nucleotide sequence ID" value="XM_018422661.1"/>
</dbReference>
<evidence type="ECO:0000313" key="5">
    <source>
        <dbReference type="Proteomes" id="UP000053611"/>
    </source>
</evidence>
<dbReference type="PANTHER" id="PTHR46118">
    <property type="entry name" value="PROTEIN ABHD11"/>
    <property type="match status" value="1"/>
</dbReference>
<organism evidence="4 5">
    <name type="scientific">Cutaneotrichosporon oleaginosum</name>
    <dbReference type="NCBI Taxonomy" id="879819"/>
    <lineage>
        <taxon>Eukaryota</taxon>
        <taxon>Fungi</taxon>
        <taxon>Dikarya</taxon>
        <taxon>Basidiomycota</taxon>
        <taxon>Agaricomycotina</taxon>
        <taxon>Tremellomycetes</taxon>
        <taxon>Trichosporonales</taxon>
        <taxon>Trichosporonaceae</taxon>
        <taxon>Cutaneotrichosporon</taxon>
    </lineage>
</organism>
<evidence type="ECO:0000259" key="3">
    <source>
        <dbReference type="Pfam" id="PF00561"/>
    </source>
</evidence>
<dbReference type="SUPFAM" id="SSF53474">
    <property type="entry name" value="alpha/beta-Hydrolases"/>
    <property type="match status" value="1"/>
</dbReference>
<sequence length="309" mass="33479">MLRPLLPRPRPLAFSASLAPAHALIPRARARALSTTQWDVPPVQLSYDVHDPPAVTGKGCMVIAHGLLGSKANWRGLARRFAKELGVPVYTLDMRNHGRSPHAAPHTYAAMAGDVARFVRDHALRDVHLLGHSMGGKTMMALALNAGLNAPVKSLVSVDIAPTNAPIEPQYAGYLRGMREIEAARVGKEEAEAMLVPYEADAAVRQFLLTNAVMAGHVCFRVAIDTLAAATDGLGTFPYAVGEAAWDGPTLFLRGSRSDYVLDECLPDARRYLPRLRVETLDAGHWVHAERQRETGDAVVEFVKGAMGE</sequence>
<comment type="similarity">
    <text evidence="1">Belongs to the AB hydrolase superfamily.</text>
</comment>
<dbReference type="EMBL" id="KQ087192">
    <property type="protein sequence ID" value="KLT43710.1"/>
    <property type="molecule type" value="Genomic_DNA"/>
</dbReference>
<keyword evidence="5" id="KW-1185">Reference proteome</keyword>
<dbReference type="Pfam" id="PF00561">
    <property type="entry name" value="Abhydrolase_1"/>
    <property type="match status" value="1"/>
</dbReference>
<evidence type="ECO:0000313" key="4">
    <source>
        <dbReference type="EMBL" id="KLT43710.1"/>
    </source>
</evidence>
<accession>A0A0J0XRJ3</accession>
<reference evidence="4 5" key="1">
    <citation type="submission" date="2015-03" db="EMBL/GenBank/DDBJ databases">
        <title>Genomics and transcriptomics of the oil-accumulating basidiomycete yeast T. oleaginosus allow insights into substrate utilization and the diverse evolutionary trajectories of mating systems in fungi.</title>
        <authorList>
            <consortium name="DOE Joint Genome Institute"/>
            <person name="Kourist R."/>
            <person name="Kracht O."/>
            <person name="Bracharz F."/>
            <person name="Lipzen A."/>
            <person name="Nolan M."/>
            <person name="Ohm R."/>
            <person name="Grigoriev I."/>
            <person name="Sun S."/>
            <person name="Heitman J."/>
            <person name="Bruck T."/>
            <person name="Nowrousian M."/>
        </authorList>
    </citation>
    <scope>NUCLEOTIDE SEQUENCE [LARGE SCALE GENOMIC DNA]</scope>
    <source>
        <strain evidence="4 5">IBC0246</strain>
    </source>
</reference>
<dbReference type="InterPro" id="IPR000073">
    <property type="entry name" value="AB_hydrolase_1"/>
</dbReference>
<evidence type="ECO:0000256" key="2">
    <source>
        <dbReference type="ARBA" id="ARBA00022801"/>
    </source>
</evidence>
<feature type="domain" description="AB hydrolase-1" evidence="3">
    <location>
        <begin position="61"/>
        <end position="290"/>
    </location>
</feature>
<dbReference type="InterPro" id="IPR029058">
    <property type="entry name" value="AB_hydrolase_fold"/>
</dbReference>
<dbReference type="GO" id="GO:0005739">
    <property type="term" value="C:mitochondrion"/>
    <property type="evidence" value="ECO:0007669"/>
    <property type="project" value="TreeGrafter"/>
</dbReference>
<gene>
    <name evidence="4" type="ORF">CC85DRAFT_284220</name>
</gene>
<dbReference type="Gene3D" id="3.40.50.1820">
    <property type="entry name" value="alpha/beta hydrolase"/>
    <property type="match status" value="1"/>
</dbReference>
<name>A0A0J0XRJ3_9TREE</name>
<dbReference type="Proteomes" id="UP000053611">
    <property type="component" value="Unassembled WGS sequence"/>
</dbReference>
<protein>
    <submittedName>
        <fullName evidence="4">Alpha/beta-hydrolase</fullName>
    </submittedName>
</protein>
<evidence type="ECO:0000256" key="1">
    <source>
        <dbReference type="ARBA" id="ARBA00008645"/>
    </source>
</evidence>
<dbReference type="OrthoDB" id="8119704at2759"/>
<keyword evidence="2 4" id="KW-0378">Hydrolase</keyword>
<proteinExistence type="inferred from homology"/>
<dbReference type="GeneID" id="28983264"/>
<dbReference type="PANTHER" id="PTHR46118:SF4">
    <property type="entry name" value="PROTEIN ABHD11"/>
    <property type="match status" value="1"/>
</dbReference>
<dbReference type="GO" id="GO:0052689">
    <property type="term" value="F:carboxylic ester hydrolase activity"/>
    <property type="evidence" value="ECO:0007669"/>
    <property type="project" value="TreeGrafter"/>
</dbReference>
<dbReference type="STRING" id="879819.A0A0J0XRJ3"/>
<dbReference type="AlphaFoldDB" id="A0A0J0XRJ3"/>